<dbReference type="EMBL" id="PVWQ01000014">
    <property type="protein sequence ID" value="RDW64499.1"/>
    <property type="molecule type" value="Genomic_DNA"/>
</dbReference>
<dbReference type="SUPFAM" id="SSF54695">
    <property type="entry name" value="POZ domain"/>
    <property type="match status" value="1"/>
</dbReference>
<dbReference type="Proteomes" id="UP000256690">
    <property type="component" value="Unassembled WGS sequence"/>
</dbReference>
<keyword evidence="4" id="KW-1185">Reference proteome</keyword>
<accession>A0A3D8QRQ9</accession>
<organism evidence="3 4">
    <name type="scientific">Aspergillus mulundensis</name>
    <dbReference type="NCBI Taxonomy" id="1810919"/>
    <lineage>
        <taxon>Eukaryota</taxon>
        <taxon>Fungi</taxon>
        <taxon>Dikarya</taxon>
        <taxon>Ascomycota</taxon>
        <taxon>Pezizomycotina</taxon>
        <taxon>Eurotiomycetes</taxon>
        <taxon>Eurotiomycetidae</taxon>
        <taxon>Eurotiales</taxon>
        <taxon>Aspergillaceae</taxon>
        <taxon>Aspergillus</taxon>
        <taxon>Aspergillus subgen. Nidulantes</taxon>
    </lineage>
</organism>
<feature type="domain" description="BTB" evidence="2">
    <location>
        <begin position="72"/>
        <end position="147"/>
    </location>
</feature>
<reference evidence="3 4" key="1">
    <citation type="journal article" date="2018" name="IMA Fungus">
        <title>IMA Genome-F 9: Draft genome sequence of Annulohypoxylon stygium, Aspergillus mulundensis, Berkeleyomyces basicola (syn. Thielaviopsis basicola), Ceratocystis smalleyi, two Cercospora beticola strains, Coleophoma cylindrospora, Fusarium fracticaudum, Phialophora cf. hyalina, and Morchella septimelata.</title>
        <authorList>
            <person name="Wingfield B.D."/>
            <person name="Bills G.F."/>
            <person name="Dong Y."/>
            <person name="Huang W."/>
            <person name="Nel W.J."/>
            <person name="Swalarsk-Parry B.S."/>
            <person name="Vaghefi N."/>
            <person name="Wilken P.M."/>
            <person name="An Z."/>
            <person name="de Beer Z.W."/>
            <person name="De Vos L."/>
            <person name="Chen L."/>
            <person name="Duong T.A."/>
            <person name="Gao Y."/>
            <person name="Hammerbacher A."/>
            <person name="Kikkert J.R."/>
            <person name="Li Y."/>
            <person name="Li H."/>
            <person name="Li K."/>
            <person name="Li Q."/>
            <person name="Liu X."/>
            <person name="Ma X."/>
            <person name="Naidoo K."/>
            <person name="Pethybridge S.J."/>
            <person name="Sun J."/>
            <person name="Steenkamp E.T."/>
            <person name="van der Nest M.A."/>
            <person name="van Wyk S."/>
            <person name="Wingfield M.J."/>
            <person name="Xiong C."/>
            <person name="Yue Q."/>
            <person name="Zhang X."/>
        </authorList>
    </citation>
    <scope>NUCLEOTIDE SEQUENCE [LARGE SCALE GENOMIC DNA]</scope>
    <source>
        <strain evidence="3 4">DSM 5745</strain>
    </source>
</reference>
<dbReference type="InterPro" id="IPR011333">
    <property type="entry name" value="SKP1/BTB/POZ_sf"/>
</dbReference>
<dbReference type="PROSITE" id="PS50097">
    <property type="entry name" value="BTB"/>
    <property type="match status" value="1"/>
</dbReference>
<evidence type="ECO:0000259" key="2">
    <source>
        <dbReference type="PROSITE" id="PS50097"/>
    </source>
</evidence>
<dbReference type="GeneID" id="38120280"/>
<dbReference type="AlphaFoldDB" id="A0A3D8QRQ9"/>
<dbReference type="STRING" id="1810919.A0A3D8QRQ9"/>
<sequence>MPVTHVLDPNGDVTLILKDPDAAFAHGCLAPQQIYETETETPSPSNFATNGTSFPPSSANLEAEARAKHRADDASLSSSSTEIRFQVSSAHLILASPVFKSALTGSWKESVEFKTKGTVELVAIGWNEEALLVFLRIIHCMPLELPDKMPLEALAKLAVVADFYDCMKLIAFFADTWLTTALAPDYDSLLDEDNDRFIPRNTLRLWVSWAFHQEDAFKTHSQHLISYARDSITPLGLPLPETVIDAMNRHREAAIADTLNQLMAKKREILTFKPGCDTECKVRIRDALNKFLDKDRLHSVTAPYPDISQFNLALAAKNILSRGWRVYHENDSKKWRYHKCRHSKFSWIFKELKYRIPGLDLKDLKPWYFSFDCSPDDYRGLAD</sequence>
<dbReference type="Gene3D" id="3.30.710.10">
    <property type="entry name" value="Potassium Channel Kv1.1, Chain A"/>
    <property type="match status" value="1"/>
</dbReference>
<gene>
    <name evidence="3" type="ORF">DSM5745_09910</name>
</gene>
<feature type="region of interest" description="Disordered" evidence="1">
    <location>
        <begin position="36"/>
        <end position="55"/>
    </location>
</feature>
<protein>
    <recommendedName>
        <fullName evidence="2">BTB domain-containing protein</fullName>
    </recommendedName>
</protein>
<evidence type="ECO:0000313" key="4">
    <source>
        <dbReference type="Proteomes" id="UP000256690"/>
    </source>
</evidence>
<evidence type="ECO:0000256" key="1">
    <source>
        <dbReference type="SAM" id="MobiDB-lite"/>
    </source>
</evidence>
<comment type="caution">
    <text evidence="3">The sequence shown here is derived from an EMBL/GenBank/DDBJ whole genome shotgun (WGS) entry which is preliminary data.</text>
</comment>
<name>A0A3D8QRQ9_9EURO</name>
<evidence type="ECO:0000313" key="3">
    <source>
        <dbReference type="EMBL" id="RDW64499.1"/>
    </source>
</evidence>
<proteinExistence type="predicted"/>
<dbReference type="OrthoDB" id="5326346at2759"/>
<dbReference type="InterPro" id="IPR000210">
    <property type="entry name" value="BTB/POZ_dom"/>
</dbReference>
<dbReference type="RefSeq" id="XP_026599658.1">
    <property type="nucleotide sequence ID" value="XM_026751926.1"/>
</dbReference>